<evidence type="ECO:0000256" key="1">
    <source>
        <dbReference type="PIRNR" id="PIRNR000915"/>
    </source>
</evidence>
<dbReference type="OrthoDB" id="413953at2759"/>
<dbReference type="Proteomes" id="UP000625711">
    <property type="component" value="Unassembled WGS sequence"/>
</dbReference>
<dbReference type="InterPro" id="IPR006357">
    <property type="entry name" value="HAD-SF_hydro_IIA"/>
</dbReference>
<dbReference type="InterPro" id="IPR023214">
    <property type="entry name" value="HAD_sf"/>
</dbReference>
<protein>
    <submittedName>
        <fullName evidence="4">Uncharacterized protein</fullName>
    </submittedName>
</protein>
<dbReference type="InterPro" id="IPR036412">
    <property type="entry name" value="HAD-like_sf"/>
</dbReference>
<feature type="binding site" evidence="3">
    <location>
        <position position="253"/>
    </location>
    <ligand>
        <name>Mg(2+)</name>
        <dbReference type="ChEBI" id="CHEBI:18420"/>
    </ligand>
</feature>
<accession>A0A834I1M5</accession>
<dbReference type="PIRSF" id="PIRSF000915">
    <property type="entry name" value="PGP-type_phosphatase"/>
    <property type="match status" value="1"/>
</dbReference>
<dbReference type="PANTHER" id="PTHR19288:SF4">
    <property type="entry name" value="RE04130P-RELATED"/>
    <property type="match status" value="1"/>
</dbReference>
<organism evidence="4 5">
    <name type="scientific">Rhynchophorus ferrugineus</name>
    <name type="common">Red palm weevil</name>
    <name type="synonym">Curculio ferrugineus</name>
    <dbReference type="NCBI Taxonomy" id="354439"/>
    <lineage>
        <taxon>Eukaryota</taxon>
        <taxon>Metazoa</taxon>
        <taxon>Ecdysozoa</taxon>
        <taxon>Arthropoda</taxon>
        <taxon>Hexapoda</taxon>
        <taxon>Insecta</taxon>
        <taxon>Pterygota</taxon>
        <taxon>Neoptera</taxon>
        <taxon>Endopterygota</taxon>
        <taxon>Coleoptera</taxon>
        <taxon>Polyphaga</taxon>
        <taxon>Cucujiformia</taxon>
        <taxon>Curculionidae</taxon>
        <taxon>Dryophthorinae</taxon>
        <taxon>Rhynchophorus</taxon>
    </lineage>
</organism>
<dbReference type="SUPFAM" id="SSF56784">
    <property type="entry name" value="HAD-like"/>
    <property type="match status" value="1"/>
</dbReference>
<name>A0A834I1M5_RHYFE</name>
<dbReference type="AlphaFoldDB" id="A0A834I1M5"/>
<dbReference type="EMBL" id="JAACXV010013657">
    <property type="protein sequence ID" value="KAF7272912.1"/>
    <property type="molecule type" value="Genomic_DNA"/>
</dbReference>
<comment type="caution">
    <text evidence="4">The sequence shown here is derived from an EMBL/GenBank/DDBJ whole genome shotgun (WGS) entry which is preliminary data.</text>
</comment>
<evidence type="ECO:0000256" key="2">
    <source>
        <dbReference type="PIRSR" id="PIRSR000915-1"/>
    </source>
</evidence>
<evidence type="ECO:0000313" key="5">
    <source>
        <dbReference type="Proteomes" id="UP000625711"/>
    </source>
</evidence>
<comment type="cofactor">
    <cofactor evidence="3">
        <name>Mg(2+)</name>
        <dbReference type="ChEBI" id="CHEBI:18420"/>
    </cofactor>
    <text evidence="3">Divalent metal ions. Mg(2+) is the most effective.</text>
</comment>
<keyword evidence="1" id="KW-0378">Hydrolase</keyword>
<dbReference type="NCBIfam" id="TIGR01460">
    <property type="entry name" value="HAD-SF-IIA"/>
    <property type="match status" value="1"/>
</dbReference>
<dbReference type="GO" id="GO:0005737">
    <property type="term" value="C:cytoplasm"/>
    <property type="evidence" value="ECO:0007669"/>
    <property type="project" value="TreeGrafter"/>
</dbReference>
<dbReference type="PANTHER" id="PTHR19288">
    <property type="entry name" value="4-NITROPHENYLPHOSPHATASE-RELATED"/>
    <property type="match status" value="1"/>
</dbReference>
<dbReference type="GO" id="GO:0046872">
    <property type="term" value="F:metal ion binding"/>
    <property type="evidence" value="ECO:0007669"/>
    <property type="project" value="UniProtKB-KW"/>
</dbReference>
<feature type="binding site" evidence="3">
    <location>
        <position position="30"/>
    </location>
    <ligand>
        <name>Mg(2+)</name>
        <dbReference type="ChEBI" id="CHEBI:18420"/>
    </ligand>
</feature>
<dbReference type="Gene3D" id="3.40.50.1000">
    <property type="entry name" value="HAD superfamily/HAD-like"/>
    <property type="match status" value="2"/>
</dbReference>
<dbReference type="Pfam" id="PF13344">
    <property type="entry name" value="Hydrolase_6"/>
    <property type="match status" value="1"/>
</dbReference>
<evidence type="ECO:0000256" key="3">
    <source>
        <dbReference type="PIRSR" id="PIRSR000915-3"/>
    </source>
</evidence>
<evidence type="ECO:0000313" key="4">
    <source>
        <dbReference type="EMBL" id="KAF7272912.1"/>
    </source>
</evidence>
<keyword evidence="3" id="KW-0460">Magnesium</keyword>
<reference evidence="4" key="1">
    <citation type="submission" date="2020-08" db="EMBL/GenBank/DDBJ databases">
        <title>Genome sequencing and assembly of the red palm weevil Rhynchophorus ferrugineus.</title>
        <authorList>
            <person name="Dias G.B."/>
            <person name="Bergman C.M."/>
            <person name="Manee M."/>
        </authorList>
    </citation>
    <scope>NUCLEOTIDE SEQUENCE</scope>
    <source>
        <strain evidence="4">AA-2017</strain>
        <tissue evidence="4">Whole larva</tissue>
    </source>
</reference>
<gene>
    <name evidence="4" type="ORF">GWI33_014348</name>
</gene>
<keyword evidence="3" id="KW-0479">Metal-binding</keyword>
<sequence>MSTLKLLTGLGDDEIVQALESIDYIIFGIDGVLLTHKTLIPGADKCVDKLRSLGKKVGFVTNNPTSAVNTLSEKLKHFNATEEEITVPNAAVIEHLKKIGFDKDIYVVGGKKLKNILKNAGYNVIDYYDIYQYPLQENLEAVKHLTGKALDVCKNVGAVILCNDVNFCLPAAQVAITILRNDKDVILLSGMSHDTSPLAGSFRIIGPKFYIEGIERWTNRKCIDAIRPGLDLKETLMSKMEIVDPERVLFVGDSIPIDIAFGAHCGFKTLLVLSGITEKHEVDDWKYSEEFKPDYVIENLGDLFEKIKHI</sequence>
<keyword evidence="5" id="KW-1185">Reference proteome</keyword>
<dbReference type="GO" id="GO:0016791">
    <property type="term" value="F:phosphatase activity"/>
    <property type="evidence" value="ECO:0007669"/>
    <property type="project" value="TreeGrafter"/>
</dbReference>
<dbReference type="Pfam" id="PF13242">
    <property type="entry name" value="Hydrolase_like"/>
    <property type="match status" value="1"/>
</dbReference>
<feature type="active site" description="Proton donor" evidence="2">
    <location>
        <position position="30"/>
    </location>
</feature>
<comment type="similarity">
    <text evidence="1">Belongs to the HAD-like hydrolase superfamily.</text>
</comment>
<proteinExistence type="inferred from homology"/>